<feature type="region of interest" description="Disordered" evidence="1">
    <location>
        <begin position="43"/>
        <end position="63"/>
    </location>
</feature>
<evidence type="ECO:0000256" key="1">
    <source>
        <dbReference type="SAM" id="MobiDB-lite"/>
    </source>
</evidence>
<proteinExistence type="predicted"/>
<accession>A0A378WZH5</accession>
<organism evidence="2 3">
    <name type="scientific">Nocardia africana</name>
    <dbReference type="NCBI Taxonomy" id="134964"/>
    <lineage>
        <taxon>Bacteria</taxon>
        <taxon>Bacillati</taxon>
        <taxon>Actinomycetota</taxon>
        <taxon>Actinomycetes</taxon>
        <taxon>Mycobacteriales</taxon>
        <taxon>Nocardiaceae</taxon>
        <taxon>Nocardia</taxon>
    </lineage>
</organism>
<evidence type="ECO:0000313" key="2">
    <source>
        <dbReference type="EMBL" id="SUA46282.1"/>
    </source>
</evidence>
<gene>
    <name evidence="2" type="ORF">NCTC13184_04807</name>
</gene>
<name>A0A378WZH5_9NOCA</name>
<reference evidence="2 3" key="1">
    <citation type="submission" date="2018-06" db="EMBL/GenBank/DDBJ databases">
        <authorList>
            <consortium name="Pathogen Informatics"/>
            <person name="Doyle S."/>
        </authorList>
    </citation>
    <scope>NUCLEOTIDE SEQUENCE [LARGE SCALE GENOMIC DNA]</scope>
    <source>
        <strain evidence="2 3">NCTC13184</strain>
    </source>
</reference>
<dbReference type="EMBL" id="UGRU01000001">
    <property type="protein sequence ID" value="SUA46282.1"/>
    <property type="molecule type" value="Genomic_DNA"/>
</dbReference>
<protein>
    <submittedName>
        <fullName evidence="2">Uncharacterized protein</fullName>
    </submittedName>
</protein>
<dbReference type="AlphaFoldDB" id="A0A378WZH5"/>
<evidence type="ECO:0000313" key="3">
    <source>
        <dbReference type="Proteomes" id="UP000255082"/>
    </source>
</evidence>
<sequence length="85" mass="9722">MLGLLIFVCLLSVAVYYAVLYWPPIMRKPRSADKDRDLRAVIGAPGEARSQSSPTRSAEADHSSSMRRRLWAWGDSGPFARWRWK</sequence>
<dbReference type="Proteomes" id="UP000255082">
    <property type="component" value="Unassembled WGS sequence"/>
</dbReference>